<protein>
    <submittedName>
        <fullName evidence="2">Uncharacterized protein</fullName>
    </submittedName>
</protein>
<gene>
    <name evidence="2" type="ORF">GCM10010521_31800</name>
</gene>
<feature type="region of interest" description="Disordered" evidence="1">
    <location>
        <begin position="1"/>
        <end position="23"/>
    </location>
</feature>
<sequence>MRALVAEQHEYGPGGRLQGVGTGGRRAPLDPYDERQHELPGLVAGVVLGLEGAVTGRCWNVAHESPPYEAPATPINARAPPINARAPADRRPFRGLAVPRRPGGGPGRRNRGPPMNPTAALTRLDHLKGRADEPVFRDR</sequence>
<evidence type="ECO:0000313" key="3">
    <source>
        <dbReference type="Proteomes" id="UP001500893"/>
    </source>
</evidence>
<feature type="compositionally biased region" description="Gly residues" evidence="1">
    <location>
        <begin position="12"/>
        <end position="23"/>
    </location>
</feature>
<dbReference type="EMBL" id="BAAAVM010000038">
    <property type="protein sequence ID" value="GAA3142730.1"/>
    <property type="molecule type" value="Genomic_DNA"/>
</dbReference>
<comment type="caution">
    <text evidence="2">The sequence shown here is derived from an EMBL/GenBank/DDBJ whole genome shotgun (WGS) entry which is preliminary data.</text>
</comment>
<feature type="region of interest" description="Disordered" evidence="1">
    <location>
        <begin position="68"/>
        <end position="120"/>
    </location>
</feature>
<reference evidence="3" key="1">
    <citation type="journal article" date="2019" name="Int. J. Syst. Evol. Microbiol.">
        <title>The Global Catalogue of Microorganisms (GCM) 10K type strain sequencing project: providing services to taxonomists for standard genome sequencing and annotation.</title>
        <authorList>
            <consortium name="The Broad Institute Genomics Platform"/>
            <consortium name="The Broad Institute Genome Sequencing Center for Infectious Disease"/>
            <person name="Wu L."/>
            <person name="Ma J."/>
        </authorList>
    </citation>
    <scope>NUCLEOTIDE SEQUENCE [LARGE SCALE GENOMIC DNA]</scope>
    <source>
        <strain evidence="3">JCM 11574</strain>
    </source>
</reference>
<name>A0ABP6NBE0_9ACTN</name>
<feature type="compositionally biased region" description="Low complexity" evidence="1">
    <location>
        <begin position="70"/>
        <end position="86"/>
    </location>
</feature>
<accession>A0ABP6NBE0</accession>
<keyword evidence="3" id="KW-1185">Reference proteome</keyword>
<organism evidence="2 3">
    <name type="scientific">Streptomyces rameus</name>
    <dbReference type="NCBI Taxonomy" id="68261"/>
    <lineage>
        <taxon>Bacteria</taxon>
        <taxon>Bacillati</taxon>
        <taxon>Actinomycetota</taxon>
        <taxon>Actinomycetes</taxon>
        <taxon>Kitasatosporales</taxon>
        <taxon>Streptomycetaceae</taxon>
        <taxon>Streptomyces</taxon>
    </lineage>
</organism>
<evidence type="ECO:0000256" key="1">
    <source>
        <dbReference type="SAM" id="MobiDB-lite"/>
    </source>
</evidence>
<dbReference type="Proteomes" id="UP001500893">
    <property type="component" value="Unassembled WGS sequence"/>
</dbReference>
<evidence type="ECO:0000313" key="2">
    <source>
        <dbReference type="EMBL" id="GAA3142730.1"/>
    </source>
</evidence>
<proteinExistence type="predicted"/>